<accession>A0AAE1X3G0</accession>
<protein>
    <recommendedName>
        <fullName evidence="7">Stigma-specific Stig1 family protein</fullName>
    </recommendedName>
</protein>
<dbReference type="AlphaFoldDB" id="A0AAE1X3G0"/>
<sequence>MKVIKIIFFIVLAVTLSLNPTTSELASFLEGKPSKTKRVGRFLQRTINPRASDHHFCDRDHSICNYLLGGRNATCCNNKCVETTQDSNNCGACGRKCAFGQACCKGECVNLSYDSRHCGFCNNMCMIDGRFTVFIDPNVLYQMGHVSTSRALDPEWCCSKRVIFTGFGSRVGSGIHDPFEPMWPASLHLERRPTSTVGFTPAAACAKGEPHGQRRSPNQEMGDFVVAHFCLGDGNSPIKKWASSTWLPIWTTNVTHFCLSDHSPPGAMGRDVGRQTKTRIVEYFEENKIEGFNVESLMDYDPPGPDPRHDPPPPPPPPL</sequence>
<evidence type="ECO:0000256" key="2">
    <source>
        <dbReference type="ARBA" id="ARBA00022729"/>
    </source>
</evidence>
<evidence type="ECO:0000256" key="4">
    <source>
        <dbReference type="SAM" id="SignalP"/>
    </source>
</evidence>
<evidence type="ECO:0000313" key="6">
    <source>
        <dbReference type="Proteomes" id="UP001289374"/>
    </source>
</evidence>
<evidence type="ECO:0008006" key="7">
    <source>
        <dbReference type="Google" id="ProtNLM"/>
    </source>
</evidence>
<feature type="region of interest" description="Disordered" evidence="3">
    <location>
        <begin position="294"/>
        <end position="319"/>
    </location>
</feature>
<reference evidence="5" key="1">
    <citation type="submission" date="2020-06" db="EMBL/GenBank/DDBJ databases">
        <authorList>
            <person name="Li T."/>
            <person name="Hu X."/>
            <person name="Zhang T."/>
            <person name="Song X."/>
            <person name="Zhang H."/>
            <person name="Dai N."/>
            <person name="Sheng W."/>
            <person name="Hou X."/>
            <person name="Wei L."/>
        </authorList>
    </citation>
    <scope>NUCLEOTIDE SEQUENCE</scope>
    <source>
        <strain evidence="5">K16</strain>
        <tissue evidence="5">Leaf</tissue>
    </source>
</reference>
<feature type="chain" id="PRO_5041918912" description="Stigma-specific Stig1 family protein" evidence="4">
    <location>
        <begin position="18"/>
        <end position="319"/>
    </location>
</feature>
<evidence type="ECO:0000313" key="5">
    <source>
        <dbReference type="EMBL" id="KAK4404632.1"/>
    </source>
</evidence>
<keyword evidence="6" id="KW-1185">Reference proteome</keyword>
<dbReference type="InterPro" id="IPR006969">
    <property type="entry name" value="Stig-like"/>
</dbReference>
<keyword evidence="2 4" id="KW-0732">Signal</keyword>
<reference evidence="5" key="2">
    <citation type="journal article" date="2024" name="Plant">
        <title>Genomic evolution and insights into agronomic trait innovations of Sesamum species.</title>
        <authorList>
            <person name="Miao H."/>
            <person name="Wang L."/>
            <person name="Qu L."/>
            <person name="Liu H."/>
            <person name="Sun Y."/>
            <person name="Le M."/>
            <person name="Wang Q."/>
            <person name="Wei S."/>
            <person name="Zheng Y."/>
            <person name="Lin W."/>
            <person name="Duan Y."/>
            <person name="Cao H."/>
            <person name="Xiong S."/>
            <person name="Wang X."/>
            <person name="Wei L."/>
            <person name="Li C."/>
            <person name="Ma Q."/>
            <person name="Ju M."/>
            <person name="Zhao R."/>
            <person name="Li G."/>
            <person name="Mu C."/>
            <person name="Tian Q."/>
            <person name="Mei H."/>
            <person name="Zhang T."/>
            <person name="Gao T."/>
            <person name="Zhang H."/>
        </authorList>
    </citation>
    <scope>NUCLEOTIDE SEQUENCE</scope>
    <source>
        <strain evidence="5">K16</strain>
    </source>
</reference>
<dbReference type="Pfam" id="PF04885">
    <property type="entry name" value="Stig1"/>
    <property type="match status" value="1"/>
</dbReference>
<comment type="caution">
    <text evidence="5">The sequence shown here is derived from an EMBL/GenBank/DDBJ whole genome shotgun (WGS) entry which is preliminary data.</text>
</comment>
<feature type="signal peptide" evidence="4">
    <location>
        <begin position="1"/>
        <end position="17"/>
    </location>
</feature>
<dbReference type="Proteomes" id="UP001289374">
    <property type="component" value="Unassembled WGS sequence"/>
</dbReference>
<dbReference type="EMBL" id="JACGWL010000004">
    <property type="protein sequence ID" value="KAK4404632.1"/>
    <property type="molecule type" value="Genomic_DNA"/>
</dbReference>
<gene>
    <name evidence="5" type="ORF">Sango_0831800</name>
</gene>
<organism evidence="5 6">
    <name type="scientific">Sesamum angolense</name>
    <dbReference type="NCBI Taxonomy" id="2727404"/>
    <lineage>
        <taxon>Eukaryota</taxon>
        <taxon>Viridiplantae</taxon>
        <taxon>Streptophyta</taxon>
        <taxon>Embryophyta</taxon>
        <taxon>Tracheophyta</taxon>
        <taxon>Spermatophyta</taxon>
        <taxon>Magnoliopsida</taxon>
        <taxon>eudicotyledons</taxon>
        <taxon>Gunneridae</taxon>
        <taxon>Pentapetalae</taxon>
        <taxon>asterids</taxon>
        <taxon>lamiids</taxon>
        <taxon>Lamiales</taxon>
        <taxon>Pedaliaceae</taxon>
        <taxon>Sesamum</taxon>
    </lineage>
</organism>
<proteinExistence type="inferred from homology"/>
<comment type="similarity">
    <text evidence="1">Belongs to the STIG1 family.</text>
</comment>
<dbReference type="PANTHER" id="PTHR33227">
    <property type="entry name" value="STIGMA-SPECIFIC STIG1-LIKE PROTEIN 3"/>
    <property type="match status" value="1"/>
</dbReference>
<evidence type="ECO:0000256" key="3">
    <source>
        <dbReference type="SAM" id="MobiDB-lite"/>
    </source>
</evidence>
<evidence type="ECO:0000256" key="1">
    <source>
        <dbReference type="ARBA" id="ARBA00006010"/>
    </source>
</evidence>
<name>A0AAE1X3G0_9LAMI</name>
<dbReference type="PANTHER" id="PTHR33227:SF18">
    <property type="entry name" value="STIGMA-SPECIFIC STIG1-LIKE PROTEIN 3"/>
    <property type="match status" value="1"/>
</dbReference>